<evidence type="ECO:0000313" key="1">
    <source>
        <dbReference type="EMBL" id="AOC96125.1"/>
    </source>
</evidence>
<protein>
    <submittedName>
        <fullName evidence="1">Uncharacterized protein</fullName>
    </submittedName>
</protein>
<reference evidence="1 2" key="1">
    <citation type="submission" date="2016-08" db="EMBL/GenBank/DDBJ databases">
        <title>Complete genome sequence of Flavobacterium johnsoniae strain GSE09, a volatile-producing biocontrol agent isolated from cucumber (Cucumis sativus).</title>
        <authorList>
            <person name="Jeong J.-J."/>
            <person name="Oh J.Y."/>
            <person name="Jim Y.J."/>
            <person name="Sang M.K."/>
            <person name="Kim K.D."/>
        </authorList>
    </citation>
    <scope>NUCLEOTIDE SEQUENCE [LARGE SCALE GENOMIC DNA]</scope>
    <source>
        <strain evidence="1 2">GSE09</strain>
    </source>
</reference>
<sequence length="76" mass="8899">MITNEFSTELETRLNDFFTDKIDCKEMAKMIREVNNALSLSVMRKCETIESGIKNVDDNFYWLNQLAEVLDPYLEA</sequence>
<name>A0AAC9D1Y2_9FLAO</name>
<dbReference type="EMBL" id="CP016907">
    <property type="protein sequence ID" value="AOC96125.1"/>
    <property type="molecule type" value="Genomic_DNA"/>
</dbReference>
<dbReference type="KEGG" id="fjg:BB050_03035"/>
<evidence type="ECO:0000313" key="2">
    <source>
        <dbReference type="Proteomes" id="UP000093276"/>
    </source>
</evidence>
<accession>A0AAC9D1Y2</accession>
<proteinExistence type="predicted"/>
<dbReference type="RefSeq" id="WP_066034094.1">
    <property type="nucleotide sequence ID" value="NZ_CP016907.1"/>
</dbReference>
<organism evidence="1 2">
    <name type="scientific">Flavobacterium anhuiense</name>
    <dbReference type="NCBI Taxonomy" id="459526"/>
    <lineage>
        <taxon>Bacteria</taxon>
        <taxon>Pseudomonadati</taxon>
        <taxon>Bacteroidota</taxon>
        <taxon>Flavobacteriia</taxon>
        <taxon>Flavobacteriales</taxon>
        <taxon>Flavobacteriaceae</taxon>
        <taxon>Flavobacterium</taxon>
    </lineage>
</organism>
<dbReference type="AlphaFoldDB" id="A0AAC9D1Y2"/>
<dbReference type="GeneID" id="32308908"/>
<dbReference type="Proteomes" id="UP000093276">
    <property type="component" value="Chromosome"/>
</dbReference>
<gene>
    <name evidence="1" type="ORF">BB050_03035</name>
</gene>